<feature type="non-terminal residue" evidence="8">
    <location>
        <position position="1"/>
    </location>
</feature>
<feature type="transmembrane region" description="Helical" evidence="6">
    <location>
        <begin position="78"/>
        <end position="97"/>
    </location>
</feature>
<evidence type="ECO:0000256" key="4">
    <source>
        <dbReference type="ARBA" id="ARBA00022989"/>
    </source>
</evidence>
<feature type="transmembrane region" description="Helical" evidence="6">
    <location>
        <begin position="46"/>
        <end position="66"/>
    </location>
</feature>
<name>A0ABW3Z6R0_9HYPH</name>
<keyword evidence="9" id="KW-1185">Reference proteome</keyword>
<feature type="domain" description="Copper resistance protein D" evidence="7">
    <location>
        <begin position="35"/>
        <end position="135"/>
    </location>
</feature>
<evidence type="ECO:0000256" key="5">
    <source>
        <dbReference type="ARBA" id="ARBA00023136"/>
    </source>
</evidence>
<evidence type="ECO:0000256" key="3">
    <source>
        <dbReference type="ARBA" id="ARBA00022692"/>
    </source>
</evidence>
<reference evidence="9" key="1">
    <citation type="journal article" date="2019" name="Int. J. Syst. Evol. Microbiol.">
        <title>The Global Catalogue of Microorganisms (GCM) 10K type strain sequencing project: providing services to taxonomists for standard genome sequencing and annotation.</title>
        <authorList>
            <consortium name="The Broad Institute Genomics Platform"/>
            <consortium name="The Broad Institute Genome Sequencing Center for Infectious Disease"/>
            <person name="Wu L."/>
            <person name="Ma J."/>
        </authorList>
    </citation>
    <scope>NUCLEOTIDE SEQUENCE [LARGE SCALE GENOMIC DNA]</scope>
    <source>
        <strain evidence="9">CCUG 61696</strain>
    </source>
</reference>
<dbReference type="InterPro" id="IPR032694">
    <property type="entry name" value="CopC/D"/>
</dbReference>
<accession>A0ABW3Z6R0</accession>
<proteinExistence type="predicted"/>
<evidence type="ECO:0000256" key="1">
    <source>
        <dbReference type="ARBA" id="ARBA00004651"/>
    </source>
</evidence>
<keyword evidence="5 6" id="KW-0472">Membrane</keyword>
<dbReference type="Proteomes" id="UP001597171">
    <property type="component" value="Unassembled WGS sequence"/>
</dbReference>
<comment type="subcellular location">
    <subcellularLocation>
        <location evidence="1">Cell membrane</location>
        <topology evidence="1">Multi-pass membrane protein</topology>
    </subcellularLocation>
</comment>
<evidence type="ECO:0000256" key="2">
    <source>
        <dbReference type="ARBA" id="ARBA00022475"/>
    </source>
</evidence>
<feature type="transmembrane region" description="Helical" evidence="6">
    <location>
        <begin position="118"/>
        <end position="137"/>
    </location>
</feature>
<sequence length="256" mass="26521">AAPRAVTLPAVVVHGVAAAVWAGALLALATRFSVAALERFSRAAPFTVAALVVAGTPLAVIQLGSLEALWSTDYGRLLLAKLALVALLLALAGVNRFRLTAPALARDGAAGRRIGRVALAEAVVVVAILGVAAGWRFTPPPRTLTATEAAPIALSAPGLEAVVTIERPRVGNRAVAIRLRKPDGAPLDPVAVTLVLSPPEAVGVEPIHREAIRADDGAWTITDAPLAVPGRWRLRLDVLIDDFTLARPEAPLDVAP</sequence>
<dbReference type="PANTHER" id="PTHR34820">
    <property type="entry name" value="INNER MEMBRANE PROTEIN YEBZ"/>
    <property type="match status" value="1"/>
</dbReference>
<evidence type="ECO:0000313" key="8">
    <source>
        <dbReference type="EMBL" id="MFD1331961.1"/>
    </source>
</evidence>
<evidence type="ECO:0000313" key="9">
    <source>
        <dbReference type="Proteomes" id="UP001597171"/>
    </source>
</evidence>
<dbReference type="InterPro" id="IPR008457">
    <property type="entry name" value="Cu-R_CopD_dom"/>
</dbReference>
<keyword evidence="4 6" id="KW-1133">Transmembrane helix</keyword>
<comment type="caution">
    <text evidence="8">The sequence shown here is derived from an EMBL/GenBank/DDBJ whole genome shotgun (WGS) entry which is preliminary data.</text>
</comment>
<organism evidence="8 9">
    <name type="scientific">Methylopila musalis</name>
    <dbReference type="NCBI Taxonomy" id="1134781"/>
    <lineage>
        <taxon>Bacteria</taxon>
        <taxon>Pseudomonadati</taxon>
        <taxon>Pseudomonadota</taxon>
        <taxon>Alphaproteobacteria</taxon>
        <taxon>Hyphomicrobiales</taxon>
        <taxon>Methylopilaceae</taxon>
        <taxon>Methylopila</taxon>
    </lineage>
</organism>
<keyword evidence="3 6" id="KW-0812">Transmembrane</keyword>
<gene>
    <name evidence="8" type="ORF">ACFQ4O_08100</name>
</gene>
<dbReference type="RefSeq" id="WP_378775194.1">
    <property type="nucleotide sequence ID" value="NZ_JBHTMX010000052.1"/>
</dbReference>
<dbReference type="Pfam" id="PF05425">
    <property type="entry name" value="CopD"/>
    <property type="match status" value="1"/>
</dbReference>
<evidence type="ECO:0000259" key="7">
    <source>
        <dbReference type="Pfam" id="PF05425"/>
    </source>
</evidence>
<dbReference type="PANTHER" id="PTHR34820:SF4">
    <property type="entry name" value="INNER MEMBRANE PROTEIN YEBZ"/>
    <property type="match status" value="1"/>
</dbReference>
<keyword evidence="2" id="KW-1003">Cell membrane</keyword>
<dbReference type="EMBL" id="JBHTMX010000052">
    <property type="protein sequence ID" value="MFD1331961.1"/>
    <property type="molecule type" value="Genomic_DNA"/>
</dbReference>
<protein>
    <submittedName>
        <fullName evidence="8">CopD family protein</fullName>
    </submittedName>
</protein>
<feature type="transmembrane region" description="Helical" evidence="6">
    <location>
        <begin position="12"/>
        <end position="34"/>
    </location>
</feature>
<evidence type="ECO:0000256" key="6">
    <source>
        <dbReference type="SAM" id="Phobius"/>
    </source>
</evidence>